<evidence type="ECO:0000256" key="1">
    <source>
        <dbReference type="ARBA" id="ARBA00022603"/>
    </source>
</evidence>
<dbReference type="AlphaFoldDB" id="A0A9X2JXH3"/>
<evidence type="ECO:0000259" key="6">
    <source>
        <dbReference type="Pfam" id="PF00891"/>
    </source>
</evidence>
<evidence type="ECO:0000313" key="9">
    <source>
        <dbReference type="Proteomes" id="UP001139648"/>
    </source>
</evidence>
<dbReference type="Gene3D" id="3.40.50.150">
    <property type="entry name" value="Vaccinia Virus protein VP39"/>
    <property type="match status" value="1"/>
</dbReference>
<sequence>MSADPHAGRPADPTGHQHTEQHTGAGTPQLPQRTRGATAATRTTNLGINPFDLIQHMMDAVPDFAALHAAVDLGIFELLAHGKLTSDELAACCECDRSAMRRLMRWLHGGRFVTLDGDRYLLTPYGQVLTAGAERSQRHAVLVTGSSYWWDAAGTLTETIRLGHPAPPTGLPPYDHLAHHPAIGREFDLFMTARSAAVGQDLAAFDFAHVRTIADLGGGLGGVLATLLRTHPHLRGILADREHVLDRARDHLALQGLADRIQLAAGDLFDTIPPGAEVYLLSSVLHNYSTAQGVHLLTAVRHTIEAGDRPAEVWIVQGMLPGLAGQPSAWYSTDARMLSLFPGDGVQDREAMFWMARQAGLRVRKTNHLPASQQTLMITHP</sequence>
<dbReference type="InterPro" id="IPR029063">
    <property type="entry name" value="SAM-dependent_MTases_sf"/>
</dbReference>
<organism evidence="8 9">
    <name type="scientific">Nonomuraea thailandensis</name>
    <dbReference type="NCBI Taxonomy" id="1188745"/>
    <lineage>
        <taxon>Bacteria</taxon>
        <taxon>Bacillati</taxon>
        <taxon>Actinomycetota</taxon>
        <taxon>Actinomycetes</taxon>
        <taxon>Streptosporangiales</taxon>
        <taxon>Streptosporangiaceae</taxon>
        <taxon>Nonomuraea</taxon>
    </lineage>
</organism>
<dbReference type="PROSITE" id="PS51683">
    <property type="entry name" value="SAM_OMT_II"/>
    <property type="match status" value="1"/>
</dbReference>
<reference evidence="8" key="1">
    <citation type="submission" date="2022-06" db="EMBL/GenBank/DDBJ databases">
        <title>Sequencing the genomes of 1000 actinobacteria strains.</title>
        <authorList>
            <person name="Klenk H.-P."/>
        </authorList>
    </citation>
    <scope>NUCLEOTIDE SEQUENCE</scope>
    <source>
        <strain evidence="8">DSM 46694</strain>
    </source>
</reference>
<dbReference type="GO" id="GO:0046983">
    <property type="term" value="F:protein dimerization activity"/>
    <property type="evidence" value="ECO:0007669"/>
    <property type="project" value="InterPro"/>
</dbReference>
<dbReference type="SUPFAM" id="SSF46785">
    <property type="entry name" value="Winged helix' DNA-binding domain"/>
    <property type="match status" value="1"/>
</dbReference>
<dbReference type="PANTHER" id="PTHR43712:SF2">
    <property type="entry name" value="O-METHYLTRANSFERASE CICE"/>
    <property type="match status" value="1"/>
</dbReference>
<name>A0A9X2JXH3_9ACTN</name>
<dbReference type="InterPro" id="IPR012967">
    <property type="entry name" value="COMT_dimerisation"/>
</dbReference>
<dbReference type="InterPro" id="IPR016461">
    <property type="entry name" value="COMT-like"/>
</dbReference>
<keyword evidence="1" id="KW-0489">Methyltransferase</keyword>
<evidence type="ECO:0008006" key="10">
    <source>
        <dbReference type="Google" id="ProtNLM"/>
    </source>
</evidence>
<dbReference type="Gene3D" id="1.10.287.1350">
    <property type="match status" value="1"/>
</dbReference>
<protein>
    <recommendedName>
        <fullName evidence="10">O-methyltransferase domain-containing protein</fullName>
    </recommendedName>
</protein>
<dbReference type="InterPro" id="IPR036390">
    <property type="entry name" value="WH_DNA-bd_sf"/>
</dbReference>
<feature type="domain" description="O-methyltransferase dimerisation" evidence="7">
    <location>
        <begin position="63"/>
        <end position="130"/>
    </location>
</feature>
<dbReference type="Proteomes" id="UP001139648">
    <property type="component" value="Unassembled WGS sequence"/>
</dbReference>
<gene>
    <name evidence="8" type="ORF">HD597_000112</name>
</gene>
<keyword evidence="9" id="KW-1185">Reference proteome</keyword>
<feature type="domain" description="O-methyltransferase C-terminal" evidence="6">
    <location>
        <begin position="170"/>
        <end position="340"/>
    </location>
</feature>
<comment type="caution">
    <text evidence="8">The sequence shown here is derived from an EMBL/GenBank/DDBJ whole genome shotgun (WGS) entry which is preliminary data.</text>
</comment>
<evidence type="ECO:0000313" key="8">
    <source>
        <dbReference type="EMBL" id="MCP2353092.1"/>
    </source>
</evidence>
<evidence type="ECO:0000256" key="5">
    <source>
        <dbReference type="SAM" id="MobiDB-lite"/>
    </source>
</evidence>
<keyword evidence="2" id="KW-0808">Transferase</keyword>
<dbReference type="PIRSF" id="PIRSF005739">
    <property type="entry name" value="O-mtase"/>
    <property type="match status" value="1"/>
</dbReference>
<dbReference type="RefSeq" id="WP_253739501.1">
    <property type="nucleotide sequence ID" value="NZ_BAABKA010000061.1"/>
</dbReference>
<dbReference type="Pfam" id="PF00891">
    <property type="entry name" value="Methyltransf_2"/>
    <property type="match status" value="1"/>
</dbReference>
<dbReference type="Gene3D" id="1.10.10.10">
    <property type="entry name" value="Winged helix-like DNA-binding domain superfamily/Winged helix DNA-binding domain"/>
    <property type="match status" value="1"/>
</dbReference>
<feature type="region of interest" description="Disordered" evidence="5">
    <location>
        <begin position="1"/>
        <end position="38"/>
    </location>
</feature>
<accession>A0A9X2JXH3</accession>
<evidence type="ECO:0000256" key="4">
    <source>
        <dbReference type="PIRSR" id="PIRSR005739-1"/>
    </source>
</evidence>
<dbReference type="InterPro" id="IPR001077">
    <property type="entry name" value="COMT_C"/>
</dbReference>
<dbReference type="Pfam" id="PF08100">
    <property type="entry name" value="Dimerisation"/>
    <property type="match status" value="1"/>
</dbReference>
<dbReference type="GO" id="GO:0008171">
    <property type="term" value="F:O-methyltransferase activity"/>
    <property type="evidence" value="ECO:0007669"/>
    <property type="project" value="InterPro"/>
</dbReference>
<proteinExistence type="predicted"/>
<dbReference type="GO" id="GO:0032259">
    <property type="term" value="P:methylation"/>
    <property type="evidence" value="ECO:0007669"/>
    <property type="project" value="UniProtKB-KW"/>
</dbReference>
<feature type="active site" description="Proton acceptor" evidence="4">
    <location>
        <position position="286"/>
    </location>
</feature>
<dbReference type="InterPro" id="IPR036388">
    <property type="entry name" value="WH-like_DNA-bd_sf"/>
</dbReference>
<dbReference type="SUPFAM" id="SSF53335">
    <property type="entry name" value="S-adenosyl-L-methionine-dependent methyltransferases"/>
    <property type="match status" value="1"/>
</dbReference>
<dbReference type="EMBL" id="JAMZEB010000001">
    <property type="protein sequence ID" value="MCP2353092.1"/>
    <property type="molecule type" value="Genomic_DNA"/>
</dbReference>
<keyword evidence="3" id="KW-0949">S-adenosyl-L-methionine</keyword>
<evidence type="ECO:0000256" key="3">
    <source>
        <dbReference type="ARBA" id="ARBA00022691"/>
    </source>
</evidence>
<dbReference type="PANTHER" id="PTHR43712">
    <property type="entry name" value="PUTATIVE (AFU_ORTHOLOGUE AFUA_4G14580)-RELATED"/>
    <property type="match status" value="1"/>
</dbReference>
<feature type="compositionally biased region" description="Polar residues" evidence="5">
    <location>
        <begin position="22"/>
        <end position="32"/>
    </location>
</feature>
<evidence type="ECO:0000256" key="2">
    <source>
        <dbReference type="ARBA" id="ARBA00022679"/>
    </source>
</evidence>
<evidence type="ECO:0000259" key="7">
    <source>
        <dbReference type="Pfam" id="PF08100"/>
    </source>
</evidence>